<gene>
    <name evidence="2" type="ORF">DP114_02575</name>
</gene>
<dbReference type="InterPro" id="IPR050194">
    <property type="entry name" value="Glycosyltransferase_grp1"/>
</dbReference>
<dbReference type="RefSeq" id="WP_169263089.1">
    <property type="nucleotide sequence ID" value="NZ_CAWOXK010000001.1"/>
</dbReference>
<feature type="domain" description="Glycosyl transferase family 1" evidence="1">
    <location>
        <begin position="214"/>
        <end position="376"/>
    </location>
</feature>
<dbReference type="GO" id="GO:0016757">
    <property type="term" value="F:glycosyltransferase activity"/>
    <property type="evidence" value="ECO:0007669"/>
    <property type="project" value="InterPro"/>
</dbReference>
<dbReference type="PANTHER" id="PTHR45947:SF15">
    <property type="entry name" value="TEICHURONIC ACID BIOSYNTHESIS GLYCOSYLTRANSFERASE TUAC-RELATED"/>
    <property type="match status" value="1"/>
</dbReference>
<evidence type="ECO:0000259" key="1">
    <source>
        <dbReference type="Pfam" id="PF00534"/>
    </source>
</evidence>
<keyword evidence="2" id="KW-0808">Transferase</keyword>
<protein>
    <submittedName>
        <fullName evidence="2">Colanic acid biosynthesis glycosyltransferase WcaL</fullName>
    </submittedName>
</protein>
<dbReference type="CDD" id="cd03801">
    <property type="entry name" value="GT4_PimA-like"/>
    <property type="match status" value="1"/>
</dbReference>
<proteinExistence type="predicted"/>
<evidence type="ECO:0000313" key="3">
    <source>
        <dbReference type="Proteomes" id="UP000503129"/>
    </source>
</evidence>
<dbReference type="Gene3D" id="3.40.50.2000">
    <property type="entry name" value="Glycogen Phosphorylase B"/>
    <property type="match status" value="2"/>
</dbReference>
<evidence type="ECO:0000313" key="2">
    <source>
        <dbReference type="EMBL" id="QDL06937.1"/>
    </source>
</evidence>
<dbReference type="KEGG" id="bsen:DP114_02575"/>
<dbReference type="Pfam" id="PF00534">
    <property type="entry name" value="Glycos_transf_1"/>
    <property type="match status" value="1"/>
</dbReference>
<dbReference type="AlphaFoldDB" id="A0A856MD22"/>
<dbReference type="PANTHER" id="PTHR45947">
    <property type="entry name" value="SULFOQUINOVOSYL TRANSFERASE SQD2"/>
    <property type="match status" value="1"/>
</dbReference>
<dbReference type="InterPro" id="IPR001296">
    <property type="entry name" value="Glyco_trans_1"/>
</dbReference>
<keyword evidence="3" id="KW-1185">Reference proteome</keyword>
<reference evidence="2 3" key="1">
    <citation type="submission" date="2018-06" db="EMBL/GenBank/DDBJ databases">
        <title>Comparative genomics of Brasilonema spp. strains.</title>
        <authorList>
            <person name="Alvarenga D.O."/>
            <person name="Fiore M.F."/>
            <person name="Varani A.M."/>
        </authorList>
    </citation>
    <scope>NUCLEOTIDE SEQUENCE [LARGE SCALE GENOMIC DNA]</scope>
    <source>
        <strain evidence="2 3">CENA114</strain>
    </source>
</reference>
<dbReference type="Proteomes" id="UP000503129">
    <property type="component" value="Chromosome"/>
</dbReference>
<dbReference type="EMBL" id="CP030118">
    <property type="protein sequence ID" value="QDL06937.1"/>
    <property type="molecule type" value="Genomic_DNA"/>
</dbReference>
<name>A0A856MD22_9CYAN</name>
<accession>A0A856MD22</accession>
<dbReference type="SUPFAM" id="SSF53756">
    <property type="entry name" value="UDP-Glycosyltransferase/glycogen phosphorylase"/>
    <property type="match status" value="1"/>
</dbReference>
<organism evidence="2 3">
    <name type="scientific">Brasilonema sennae CENA114</name>
    <dbReference type="NCBI Taxonomy" id="415709"/>
    <lineage>
        <taxon>Bacteria</taxon>
        <taxon>Bacillati</taxon>
        <taxon>Cyanobacteriota</taxon>
        <taxon>Cyanophyceae</taxon>
        <taxon>Nostocales</taxon>
        <taxon>Scytonemataceae</taxon>
        <taxon>Brasilonema</taxon>
        <taxon>Bromeliae group (in: Brasilonema)</taxon>
    </lineage>
</organism>
<sequence>MRIAYLTGEYPRATDTFIQREVTTLRKMGVDVQTFSVRRTGDEHIVGEEQKLERDRTFYILPPNFINLLLAHLNLLLASPKKYLQAIKLAFSTSQPGLRGGFYQLFYFLEAGILAKQIKQRQIVHLHNHIAEASGTVAMIAAEMGGFTYSFTLHGPYIFFRPHQWRLDEKIKRALFVCCISHYARSQGMIFASTERWNRMHIIHCGVDPALFDVVSHNDSGKRLLFVGRLAAAKGLPILLESLVTLRRSHPDIILTVVGDGPDRQNLELLTTQLGLNQNVNFVGYKSQAEVRNYFQQTDIFVMSSFAEGIPVVLMEAMAAGVPVVATQIAGVSELVEDGVNGYLVPPGDTVTLTQRIEKLLNDEKLRAAFGKAGRTKVEKDFNIHHEVARLHRLMTSALQGKLEPIRPDDQQKQVFLNEYQIVTTSGYESSNPP</sequence>